<evidence type="ECO:0000313" key="5">
    <source>
        <dbReference type="EMBL" id="KAK6620872.1"/>
    </source>
</evidence>
<dbReference type="InterPro" id="IPR003142">
    <property type="entry name" value="BPL_C"/>
</dbReference>
<feature type="region of interest" description="Disordered" evidence="3">
    <location>
        <begin position="532"/>
        <end position="555"/>
    </location>
</feature>
<dbReference type="Pfam" id="PF09825">
    <property type="entry name" value="BPL_N"/>
    <property type="match status" value="1"/>
</dbReference>
<dbReference type="NCBIfam" id="TIGR00121">
    <property type="entry name" value="birA_ligase"/>
    <property type="match status" value="1"/>
</dbReference>
<dbReference type="InterPro" id="IPR019197">
    <property type="entry name" value="Biotin-prot_ligase_N"/>
</dbReference>
<reference evidence="5 6" key="1">
    <citation type="submission" date="2023-10" db="EMBL/GenBank/DDBJ databases">
        <title>Genomes of two closely related lineages of the louse Polyplax serrata with different host specificities.</title>
        <authorList>
            <person name="Martinu J."/>
            <person name="Tarabai H."/>
            <person name="Stefka J."/>
            <person name="Hypsa V."/>
        </authorList>
    </citation>
    <scope>NUCLEOTIDE SEQUENCE [LARGE SCALE GENOMIC DNA]</scope>
    <source>
        <strain evidence="5">HR10_N</strain>
    </source>
</reference>
<dbReference type="GO" id="GO:0004077">
    <property type="term" value="F:biotin--[biotin carboxyl-carrier protein] ligase activity"/>
    <property type="evidence" value="ECO:0007669"/>
    <property type="project" value="InterPro"/>
</dbReference>
<dbReference type="Pfam" id="PF03099">
    <property type="entry name" value="BPL_LplA_LipB"/>
    <property type="match status" value="1"/>
</dbReference>
<dbReference type="EMBL" id="JAWJWE010000039">
    <property type="protein sequence ID" value="KAK6620872.1"/>
    <property type="molecule type" value="Genomic_DNA"/>
</dbReference>
<dbReference type="Proteomes" id="UP001372834">
    <property type="component" value="Unassembled WGS sequence"/>
</dbReference>
<comment type="similarity">
    <text evidence="1">Belongs to the biotin--protein ligase family.</text>
</comment>
<dbReference type="InterPro" id="IPR045864">
    <property type="entry name" value="aa-tRNA-synth_II/BPL/LPL"/>
</dbReference>
<evidence type="ECO:0000259" key="4">
    <source>
        <dbReference type="PROSITE" id="PS51733"/>
    </source>
</evidence>
<dbReference type="Gene3D" id="3.30.930.10">
    <property type="entry name" value="Bira Bifunctional Protein, Domain 2"/>
    <property type="match status" value="1"/>
</dbReference>
<keyword evidence="2" id="KW-0436">Ligase</keyword>
<name>A0AAN8PEU6_POLSC</name>
<proteinExistence type="inferred from homology"/>
<gene>
    <name evidence="5" type="ORF">RUM43_011170</name>
</gene>
<dbReference type="PROSITE" id="PS51733">
    <property type="entry name" value="BPL_LPL_CATALYTIC"/>
    <property type="match status" value="1"/>
</dbReference>
<comment type="caution">
    <text evidence="5">The sequence shown here is derived from an EMBL/GenBank/DDBJ whole genome shotgun (WGS) entry which is preliminary data.</text>
</comment>
<dbReference type="PANTHER" id="PTHR12835:SF5">
    <property type="entry name" value="BIOTIN--PROTEIN LIGASE"/>
    <property type="match status" value="1"/>
</dbReference>
<protein>
    <recommendedName>
        <fullName evidence="4">BPL/LPL catalytic domain-containing protein</fullName>
    </recommendedName>
</protein>
<dbReference type="AlphaFoldDB" id="A0AAN8PEU6"/>
<dbReference type="PANTHER" id="PTHR12835">
    <property type="entry name" value="BIOTIN PROTEIN LIGASE"/>
    <property type="match status" value="1"/>
</dbReference>
<dbReference type="SUPFAM" id="SSF55681">
    <property type="entry name" value="Class II aaRS and biotin synthetases"/>
    <property type="match status" value="1"/>
</dbReference>
<dbReference type="GO" id="GO:0005737">
    <property type="term" value="C:cytoplasm"/>
    <property type="evidence" value="ECO:0007669"/>
    <property type="project" value="TreeGrafter"/>
</dbReference>
<evidence type="ECO:0000256" key="3">
    <source>
        <dbReference type="SAM" id="MobiDB-lite"/>
    </source>
</evidence>
<dbReference type="Pfam" id="PF02237">
    <property type="entry name" value="BPL_C"/>
    <property type="match status" value="1"/>
</dbReference>
<accession>A0AAN8PEU6</accession>
<evidence type="ECO:0000256" key="1">
    <source>
        <dbReference type="ARBA" id="ARBA00009934"/>
    </source>
</evidence>
<dbReference type="InterPro" id="IPR004408">
    <property type="entry name" value="Biotin_CoA_COase_ligase"/>
</dbReference>
<feature type="domain" description="BPL/LPL catalytic" evidence="4">
    <location>
        <begin position="737"/>
        <end position="938"/>
    </location>
</feature>
<evidence type="ECO:0000313" key="6">
    <source>
        <dbReference type="Proteomes" id="UP001372834"/>
    </source>
</evidence>
<evidence type="ECO:0000256" key="2">
    <source>
        <dbReference type="ARBA" id="ARBA00022598"/>
    </source>
</evidence>
<sequence length="1014" mass="112505">MFDFLAVCMMTTGNMLLTIFCAAATWMQSRRFGSLRNKINEFASSRTSIVFYKVPEENNDPDEGVTTTATSSSYCKNQEKAVIGDVIHFSSDTRSCVLLAEQIVNVDHWITVNDEMPFLLKANRRKTSLKYPRLFILVEANIISNSNTSNAHCYNINQIGKPRAWRADEMLGLIIESDIDHLTRLSSSFLFSPIIIDCGYEIIRIQTVKVEGRPCLVMKQTNLLKSPSLESRSLSLCADMSSNSGWLSRDLSFETSPTFLRNQMELLRSFSECAIQTSRGFSVSIPEDHSSSLIPGNRELKLESPTIMESPTTPTGKIIRATFLESEICSPNGRSNEFRTQKSITAVSTSEINIPRPSREGSLILSTQSTPRHEFQARKSTFSSLYSLGSASTLSIRSVGSGKGKPPNVLIYAESSTTTENIKAVLNETLHKHKYTIYNITETQLLSGVWAANCLLLVICGNVSQRVEPILTTYLIQGGKLLCLCSSFLHSLLPTFRTAEIREREMVHFTYGRWRRVRLMHHVFCYQNSPSRTKFSGDSDETSSEKDRVSPIPQAPSSVEVIDNDGVPHTLHVQVLGVEETWQTPSLLLAYFPSPGGCAVFSQVHLELDPSQGVDEEEEEELKKSAQTQKEILKDILSTHLGVEIGGNTGAVTYTVAYFLGKHETKLKFIEKMKKNLQDGVLKLETVGLKFCKKGETAPPASATLLPVLVHSCPRDFSTLEYFDVSSVDLLGNRVANSWQKCFGLLQNLQTKALGRLLIYAEVLRSSMDIVNGELVHGFAVVPSQQTSGKGRTSNQWLSPPGCAMFSLQLHFPSESYMGRHPSVVQHIVSAAIASALSELGPGYAKAFDLHLKWPNDLYTTGLVKIGGLIVTCSASKSNIICNIGCGINLDNDVPTTCLNRLVNEYNKANNANLKKLSREKLFAIIFTQLEKMLILIEEGNVEYAENIYYKYWLHGGAQVKVLDSSGTVRQVTILGIDEFGFLKVREASGKVFTVHPDGNSFDMMEGLIAPKLK</sequence>
<dbReference type="InterPro" id="IPR004143">
    <property type="entry name" value="BPL_LPL_catalytic"/>
</dbReference>
<organism evidence="5 6">
    <name type="scientific">Polyplax serrata</name>
    <name type="common">Common mouse louse</name>
    <dbReference type="NCBI Taxonomy" id="468196"/>
    <lineage>
        <taxon>Eukaryota</taxon>
        <taxon>Metazoa</taxon>
        <taxon>Ecdysozoa</taxon>
        <taxon>Arthropoda</taxon>
        <taxon>Hexapoda</taxon>
        <taxon>Insecta</taxon>
        <taxon>Pterygota</taxon>
        <taxon>Neoptera</taxon>
        <taxon>Paraneoptera</taxon>
        <taxon>Psocodea</taxon>
        <taxon>Troctomorpha</taxon>
        <taxon>Phthiraptera</taxon>
        <taxon>Anoplura</taxon>
        <taxon>Polyplacidae</taxon>
        <taxon>Polyplax</taxon>
    </lineage>
</organism>